<organism evidence="3 4">
    <name type="scientific">Actinoallomurus vinaceus</name>
    <dbReference type="NCBI Taxonomy" id="1080074"/>
    <lineage>
        <taxon>Bacteria</taxon>
        <taxon>Bacillati</taxon>
        <taxon>Actinomycetota</taxon>
        <taxon>Actinomycetes</taxon>
        <taxon>Streptosporangiales</taxon>
        <taxon>Thermomonosporaceae</taxon>
        <taxon>Actinoallomurus</taxon>
    </lineage>
</organism>
<dbReference type="PANTHER" id="PTHR46696:SF1">
    <property type="entry name" value="CYTOCHROME P450 YJIB-RELATED"/>
    <property type="match status" value="1"/>
</dbReference>
<accession>A0ABP8U7S6</accession>
<dbReference type="PANTHER" id="PTHR46696">
    <property type="entry name" value="P450, PUTATIVE (EUROFUNG)-RELATED"/>
    <property type="match status" value="1"/>
</dbReference>
<gene>
    <name evidence="3" type="ORF">GCM10023196_021520</name>
</gene>
<evidence type="ECO:0000256" key="2">
    <source>
        <dbReference type="SAM" id="MobiDB-lite"/>
    </source>
</evidence>
<evidence type="ECO:0000313" key="3">
    <source>
        <dbReference type="EMBL" id="GAA4623815.1"/>
    </source>
</evidence>
<dbReference type="EMBL" id="BAABHK010000002">
    <property type="protein sequence ID" value="GAA4623815.1"/>
    <property type="molecule type" value="Genomic_DNA"/>
</dbReference>
<dbReference type="InterPro" id="IPR002397">
    <property type="entry name" value="Cyt_P450_B"/>
</dbReference>
<dbReference type="SUPFAM" id="SSF48264">
    <property type="entry name" value="Cytochrome P450"/>
    <property type="match status" value="1"/>
</dbReference>
<dbReference type="Gene3D" id="1.10.630.10">
    <property type="entry name" value="Cytochrome P450"/>
    <property type="match status" value="1"/>
</dbReference>
<dbReference type="RefSeq" id="WP_345430526.1">
    <property type="nucleotide sequence ID" value="NZ_BAABHK010000002.1"/>
</dbReference>
<dbReference type="InterPro" id="IPR001128">
    <property type="entry name" value="Cyt_P450"/>
</dbReference>
<keyword evidence="4" id="KW-1185">Reference proteome</keyword>
<proteinExistence type="inferred from homology"/>
<evidence type="ECO:0000313" key="4">
    <source>
        <dbReference type="Proteomes" id="UP001501442"/>
    </source>
</evidence>
<evidence type="ECO:0000256" key="1">
    <source>
        <dbReference type="ARBA" id="ARBA00010617"/>
    </source>
</evidence>
<name>A0ABP8U7S6_9ACTN</name>
<protein>
    <submittedName>
        <fullName evidence="3">Cytochrome P450</fullName>
    </submittedName>
</protein>
<dbReference type="PRINTS" id="PR00359">
    <property type="entry name" value="BP450"/>
</dbReference>
<dbReference type="CDD" id="cd11030">
    <property type="entry name" value="CYP105-like"/>
    <property type="match status" value="1"/>
</dbReference>
<dbReference type="Pfam" id="PF00067">
    <property type="entry name" value="p450"/>
    <property type="match status" value="1"/>
</dbReference>
<dbReference type="InterPro" id="IPR036396">
    <property type="entry name" value="Cyt_P450_sf"/>
</dbReference>
<sequence>MSVTSPPSLPTRRERPFDPPNEYRLLREEDPVSRLAFPDGKVGWLLTRHEDVRALLSDQRFSSNRLRASSPVRSFPVRPGEPVFRAGSFIGMDAPEHTRYRRILTRWFTTRRMRELTPRIERIVTEHLDAMERTGPPCDLVPAFALPIPSLVICELLGVPYEDRAAFQGWTGTLLRIGADEKDVFTARDELWAYIRGLVERKRDEPDDALISSLIHDPESSLTVDELTGVGLLLLVAGHETTANMLALGTFTLLTRPDQLRALRESPELIDGAVEELLRYLSIVQYGLVRVAREDLEIAGQRVRAGETVVASLSAANRDPEHYPDPDRLDITRPPSQHVAFGHGFHQCLGQQLARAEMKVAYPALFRRFPALRLAVPPEEVPLRDDMVIYGVYHLPLTW</sequence>
<comment type="similarity">
    <text evidence="1">Belongs to the cytochrome P450 family.</text>
</comment>
<reference evidence="4" key="1">
    <citation type="journal article" date="2019" name="Int. J. Syst. Evol. Microbiol.">
        <title>The Global Catalogue of Microorganisms (GCM) 10K type strain sequencing project: providing services to taxonomists for standard genome sequencing and annotation.</title>
        <authorList>
            <consortium name="The Broad Institute Genomics Platform"/>
            <consortium name="The Broad Institute Genome Sequencing Center for Infectious Disease"/>
            <person name="Wu L."/>
            <person name="Ma J."/>
        </authorList>
    </citation>
    <scope>NUCLEOTIDE SEQUENCE [LARGE SCALE GENOMIC DNA]</scope>
    <source>
        <strain evidence="4">JCM 17939</strain>
    </source>
</reference>
<dbReference type="Proteomes" id="UP001501442">
    <property type="component" value="Unassembled WGS sequence"/>
</dbReference>
<dbReference type="PRINTS" id="PR00385">
    <property type="entry name" value="P450"/>
</dbReference>
<feature type="region of interest" description="Disordered" evidence="2">
    <location>
        <begin position="1"/>
        <end position="22"/>
    </location>
</feature>
<comment type="caution">
    <text evidence="3">The sequence shown here is derived from an EMBL/GenBank/DDBJ whole genome shotgun (WGS) entry which is preliminary data.</text>
</comment>